<keyword evidence="2" id="KW-0479">Metal-binding</keyword>
<dbReference type="RefSeq" id="XP_056086223.1">
    <property type="nucleotide sequence ID" value="XM_056230426.1"/>
</dbReference>
<proteinExistence type="predicted"/>
<dbReference type="GO" id="GO:0000981">
    <property type="term" value="F:DNA-binding transcription factor activity, RNA polymerase II-specific"/>
    <property type="evidence" value="ECO:0007669"/>
    <property type="project" value="InterPro"/>
</dbReference>
<evidence type="ECO:0000256" key="5">
    <source>
        <dbReference type="ARBA" id="ARBA00023125"/>
    </source>
</evidence>
<evidence type="ECO:0000256" key="9">
    <source>
        <dbReference type="SAM" id="MobiDB-lite"/>
    </source>
</evidence>
<dbReference type="InterPro" id="IPR036864">
    <property type="entry name" value="Zn2-C6_fun-type_DNA-bd_sf"/>
</dbReference>
<keyword evidence="8" id="KW-0539">Nucleus</keyword>
<dbReference type="InterPro" id="IPR050675">
    <property type="entry name" value="OAF3"/>
</dbReference>
<keyword evidence="7" id="KW-0804">Transcription</keyword>
<dbReference type="CDD" id="cd00067">
    <property type="entry name" value="GAL4"/>
    <property type="match status" value="1"/>
</dbReference>
<comment type="subcellular location">
    <subcellularLocation>
        <location evidence="1">Nucleus</location>
    </subcellularLocation>
</comment>
<organism evidence="11 12">
    <name type="scientific">Saccharomyces kudriavzevii (strain ATCC MYA-4449 / AS 2.2408 / CBS 8840 / NBRC 1802 / NCYC 2889)</name>
    <name type="common">Yeast</name>
    <dbReference type="NCBI Taxonomy" id="226230"/>
    <lineage>
        <taxon>Eukaryota</taxon>
        <taxon>Fungi</taxon>
        <taxon>Dikarya</taxon>
        <taxon>Ascomycota</taxon>
        <taxon>Saccharomycotina</taxon>
        <taxon>Saccharomycetes</taxon>
        <taxon>Saccharomycetales</taxon>
        <taxon>Saccharomycetaceae</taxon>
        <taxon>Saccharomyces</taxon>
    </lineage>
</organism>
<dbReference type="AlphaFoldDB" id="A0AA35JC17"/>
<feature type="region of interest" description="Disordered" evidence="9">
    <location>
        <begin position="1"/>
        <end position="23"/>
    </location>
</feature>
<evidence type="ECO:0000313" key="12">
    <source>
        <dbReference type="Proteomes" id="UP001162087"/>
    </source>
</evidence>
<keyword evidence="4" id="KW-0805">Transcription regulation</keyword>
<dbReference type="GO" id="GO:1902930">
    <property type="term" value="P:regulation of alcohol biosynthetic process"/>
    <property type="evidence" value="ECO:0007669"/>
    <property type="project" value="UniProtKB-ARBA"/>
</dbReference>
<dbReference type="InterPro" id="IPR001138">
    <property type="entry name" value="Zn2Cys6_DnaBD"/>
</dbReference>
<dbReference type="GO" id="GO:0008270">
    <property type="term" value="F:zinc ion binding"/>
    <property type="evidence" value="ECO:0007669"/>
    <property type="project" value="InterPro"/>
</dbReference>
<keyword evidence="12" id="KW-1185">Reference proteome</keyword>
<dbReference type="GO" id="GO:0005634">
    <property type="term" value="C:nucleus"/>
    <property type="evidence" value="ECO:0007669"/>
    <property type="project" value="UniProtKB-SubCell"/>
</dbReference>
<evidence type="ECO:0000259" key="10">
    <source>
        <dbReference type="PROSITE" id="PS50048"/>
    </source>
</evidence>
<protein>
    <recommendedName>
        <fullName evidence="10">Zn(2)-C6 fungal-type domain-containing protein</fullName>
    </recommendedName>
</protein>
<dbReference type="PROSITE" id="PS00463">
    <property type="entry name" value="ZN2_CY6_FUNGAL_1"/>
    <property type="match status" value="1"/>
</dbReference>
<dbReference type="PANTHER" id="PTHR31069:SF32">
    <property type="entry name" value="ARGININE METABOLISM REGULATION PROTEIN II"/>
    <property type="match status" value="1"/>
</dbReference>
<reference evidence="11" key="1">
    <citation type="submission" date="2022-10" db="EMBL/GenBank/DDBJ databases">
        <authorList>
            <person name="Byrne P K."/>
        </authorList>
    </citation>
    <scope>NUCLEOTIDE SEQUENCE</scope>
    <source>
        <strain evidence="11">IFO1802</strain>
    </source>
</reference>
<dbReference type="Pfam" id="PF00172">
    <property type="entry name" value="Zn_clus"/>
    <property type="match status" value="1"/>
</dbReference>
<dbReference type="FunFam" id="4.10.240.10:FF:000017">
    <property type="entry name" value="Transcriptional regulator UME6"/>
    <property type="match status" value="1"/>
</dbReference>
<dbReference type="SMART" id="SM00066">
    <property type="entry name" value="GAL4"/>
    <property type="match status" value="1"/>
</dbReference>
<dbReference type="PROSITE" id="PS50048">
    <property type="entry name" value="ZN2_CY6_FUNGAL_2"/>
    <property type="match status" value="1"/>
</dbReference>
<dbReference type="GeneID" id="80922523"/>
<gene>
    <name evidence="11" type="primary">SKDI02G3480</name>
    <name evidence="11" type="ORF">SKDI_02G3480</name>
</gene>
<dbReference type="Proteomes" id="UP001162087">
    <property type="component" value="Chromosome 2"/>
</dbReference>
<feature type="compositionally biased region" description="Polar residues" evidence="9">
    <location>
        <begin position="220"/>
        <end position="229"/>
    </location>
</feature>
<dbReference type="PANTHER" id="PTHR31069">
    <property type="entry name" value="OLEATE-ACTIVATED TRANSCRIPTION FACTOR 1-RELATED"/>
    <property type="match status" value="1"/>
</dbReference>
<dbReference type="GO" id="GO:0000978">
    <property type="term" value="F:RNA polymerase II cis-regulatory region sequence-specific DNA binding"/>
    <property type="evidence" value="ECO:0007669"/>
    <property type="project" value="UniProtKB-ARBA"/>
</dbReference>
<sequence length="452" mass="51842">MVNCKKQQKNKKIALSSKAPPTKGRTFTGCWACRFKKRRCDENRPICSLCAKHGDNCSYDIRLMWLEENIYKVRKHLLINSMQAGKSKPACQKISKNRFKEMTHFRQLSPPTSDCEDSTQASDREAGLPNDNTFTISVRRLKIYNNAVASVFGSTANRNYNQKHIDKKLDQLLSMVEKDISIVNPNCSKHGPYSVFKANPAATATTSTTTLTDPLPSPGHSMSSADENTANILSSPPEGGTSLIDIIQGKIFGILWFNCYGNMIMNRQEYTTWFINKTRSSLTTEFVRFLGKIIDDPDINMASCLFNECIARWNCVDWQSIAITMLVIIHGYTCPNLTKLLRMWFLQQKSLKFSMYPLVNFIINNTQDMDVLYHCNELLGDADLFEDPYQDELTSELHVLVTERLVNSWKDRILQQLCSCQDTTLSCSQLRYWQLQLKCNEQFYKDVYTMQD</sequence>
<keyword evidence="6" id="KW-0010">Activator</keyword>
<keyword evidence="3" id="KW-0862">Zinc</keyword>
<feature type="domain" description="Zn(2)-C6 fungal-type" evidence="10">
    <location>
        <begin position="29"/>
        <end position="59"/>
    </location>
</feature>
<dbReference type="GO" id="GO:0045944">
    <property type="term" value="P:positive regulation of transcription by RNA polymerase II"/>
    <property type="evidence" value="ECO:0007669"/>
    <property type="project" value="UniProtKB-ARBA"/>
</dbReference>
<evidence type="ECO:0000256" key="3">
    <source>
        <dbReference type="ARBA" id="ARBA00022833"/>
    </source>
</evidence>
<evidence type="ECO:0000256" key="7">
    <source>
        <dbReference type="ARBA" id="ARBA00023163"/>
    </source>
</evidence>
<feature type="compositionally biased region" description="Basic residues" evidence="9">
    <location>
        <begin position="1"/>
        <end position="12"/>
    </location>
</feature>
<feature type="region of interest" description="Disordered" evidence="9">
    <location>
        <begin position="106"/>
        <end position="129"/>
    </location>
</feature>
<evidence type="ECO:0000256" key="8">
    <source>
        <dbReference type="ARBA" id="ARBA00023242"/>
    </source>
</evidence>
<dbReference type="Gene3D" id="4.10.240.10">
    <property type="entry name" value="Zn(2)-C6 fungal-type DNA-binding domain"/>
    <property type="match status" value="1"/>
</dbReference>
<evidence type="ECO:0000256" key="4">
    <source>
        <dbReference type="ARBA" id="ARBA00023015"/>
    </source>
</evidence>
<dbReference type="EMBL" id="OX365897">
    <property type="protein sequence ID" value="CAI4055995.1"/>
    <property type="molecule type" value="Genomic_DNA"/>
</dbReference>
<feature type="region of interest" description="Disordered" evidence="9">
    <location>
        <begin position="206"/>
        <end position="229"/>
    </location>
</feature>
<evidence type="ECO:0000256" key="1">
    <source>
        <dbReference type="ARBA" id="ARBA00004123"/>
    </source>
</evidence>
<evidence type="ECO:0000256" key="2">
    <source>
        <dbReference type="ARBA" id="ARBA00022723"/>
    </source>
</evidence>
<keyword evidence="5" id="KW-0238">DNA-binding</keyword>
<name>A0AA35JC17_SACK1</name>
<accession>A0AA35JC17</accession>
<evidence type="ECO:0000313" key="11">
    <source>
        <dbReference type="EMBL" id="CAI4055995.1"/>
    </source>
</evidence>
<dbReference type="SUPFAM" id="SSF57701">
    <property type="entry name" value="Zn2/Cys6 DNA-binding domain"/>
    <property type="match status" value="1"/>
</dbReference>
<evidence type="ECO:0000256" key="6">
    <source>
        <dbReference type="ARBA" id="ARBA00023159"/>
    </source>
</evidence>